<reference evidence="2" key="1">
    <citation type="submission" date="2022-11" db="EMBL/GenBank/DDBJ databases">
        <authorList>
            <person name="Petersen C."/>
        </authorList>
    </citation>
    <scope>NUCLEOTIDE SEQUENCE</scope>
    <source>
        <strain evidence="2">IBT 16849</strain>
    </source>
</reference>
<evidence type="ECO:0000256" key="1">
    <source>
        <dbReference type="SAM" id="MobiDB-lite"/>
    </source>
</evidence>
<feature type="region of interest" description="Disordered" evidence="1">
    <location>
        <begin position="1"/>
        <end position="73"/>
    </location>
</feature>
<organism evidence="2 3">
    <name type="scientific">Penicillium cf. griseofulvum</name>
    <dbReference type="NCBI Taxonomy" id="2972120"/>
    <lineage>
        <taxon>Eukaryota</taxon>
        <taxon>Fungi</taxon>
        <taxon>Dikarya</taxon>
        <taxon>Ascomycota</taxon>
        <taxon>Pezizomycotina</taxon>
        <taxon>Eurotiomycetes</taxon>
        <taxon>Eurotiomycetidae</taxon>
        <taxon>Eurotiales</taxon>
        <taxon>Aspergillaceae</taxon>
        <taxon>Penicillium</taxon>
    </lineage>
</organism>
<feature type="compositionally biased region" description="Polar residues" evidence="1">
    <location>
        <begin position="16"/>
        <end position="29"/>
    </location>
</feature>
<sequence>MCNPVRSGEQSRRQETSAVSRATGSNVSPVSALAEWKWNRSGPRDWAGASEGKAVSLMAGGEEKRRMDQGLEC</sequence>
<reference evidence="2" key="2">
    <citation type="journal article" date="2023" name="IMA Fungus">
        <title>Comparative genomic study of the Penicillium genus elucidates a diverse pangenome and 15 lateral gene transfer events.</title>
        <authorList>
            <person name="Petersen C."/>
            <person name="Sorensen T."/>
            <person name="Nielsen M.R."/>
            <person name="Sondergaard T.E."/>
            <person name="Sorensen J.L."/>
            <person name="Fitzpatrick D.A."/>
            <person name="Frisvad J.C."/>
            <person name="Nielsen K.L."/>
        </authorList>
    </citation>
    <scope>NUCLEOTIDE SEQUENCE</scope>
    <source>
        <strain evidence="2">IBT 16849</strain>
    </source>
</reference>
<evidence type="ECO:0000313" key="2">
    <source>
        <dbReference type="EMBL" id="KAJ5199822.1"/>
    </source>
</evidence>
<gene>
    <name evidence="2" type="ORF">N7472_005026</name>
</gene>
<evidence type="ECO:0000313" key="3">
    <source>
        <dbReference type="Proteomes" id="UP001150879"/>
    </source>
</evidence>
<feature type="compositionally biased region" description="Basic and acidic residues" evidence="1">
    <location>
        <begin position="61"/>
        <end position="73"/>
    </location>
</feature>
<protein>
    <submittedName>
        <fullName evidence="2">Uncharacterized protein</fullName>
    </submittedName>
</protein>
<proteinExistence type="predicted"/>
<dbReference type="Proteomes" id="UP001150879">
    <property type="component" value="Unassembled WGS sequence"/>
</dbReference>
<dbReference type="EMBL" id="JAPQKP010000003">
    <property type="protein sequence ID" value="KAJ5199822.1"/>
    <property type="molecule type" value="Genomic_DNA"/>
</dbReference>
<keyword evidence="3" id="KW-1185">Reference proteome</keyword>
<dbReference type="AlphaFoldDB" id="A0A9W9MFY3"/>
<name>A0A9W9MFY3_9EURO</name>
<comment type="caution">
    <text evidence="2">The sequence shown here is derived from an EMBL/GenBank/DDBJ whole genome shotgun (WGS) entry which is preliminary data.</text>
</comment>
<accession>A0A9W9MFY3</accession>